<name>A0A562QH78_9BACI</name>
<sequence>MHYIIGIFLLVIIVLLVIAAALWLLNLLLVLLKWISLIGIFVFIVMAIVSFVKNRKAGKESGVSHYLYLLIASIVIFGVSDYSQPKLHSYLTSAGEEVNEEKVDAVVASNQIVDTEKEEAKKKEEEEAAKKKEEEARNKAKEEEAQKKAEEDKLIEMERRKEAKVLFDEEFKGFVEASNYQYERIWDDFWVPTANGNLSNYEAYENMKDLEAVSRYHRSETLKFPNDVFIEEERELVIGYINNLSHAYHQREDLAKYAKKIFDKESIKPSEIDRFRRKVQELVAKSNDYYIEAQRAVIELEELLESYE</sequence>
<evidence type="ECO:0000313" key="4">
    <source>
        <dbReference type="Proteomes" id="UP000315711"/>
    </source>
</evidence>
<keyword evidence="2" id="KW-1133">Transmembrane helix</keyword>
<keyword evidence="4" id="KW-1185">Reference proteome</keyword>
<proteinExistence type="predicted"/>
<feature type="transmembrane region" description="Helical" evidence="2">
    <location>
        <begin position="7"/>
        <end position="25"/>
    </location>
</feature>
<feature type="transmembrane region" description="Helical" evidence="2">
    <location>
        <begin position="31"/>
        <end position="51"/>
    </location>
</feature>
<keyword evidence="2" id="KW-0472">Membrane</keyword>
<gene>
    <name evidence="3" type="ORF">IQ10_01982</name>
</gene>
<dbReference type="RefSeq" id="WP_144450290.1">
    <property type="nucleotide sequence ID" value="NZ_VLKZ01000005.1"/>
</dbReference>
<dbReference type="EMBL" id="VLKZ01000005">
    <property type="protein sequence ID" value="TWI56094.1"/>
    <property type="molecule type" value="Genomic_DNA"/>
</dbReference>
<evidence type="ECO:0000256" key="2">
    <source>
        <dbReference type="SAM" id="Phobius"/>
    </source>
</evidence>
<dbReference type="AlphaFoldDB" id="A0A562QH78"/>
<evidence type="ECO:0000313" key="3">
    <source>
        <dbReference type="EMBL" id="TWI56094.1"/>
    </source>
</evidence>
<dbReference type="Proteomes" id="UP000315711">
    <property type="component" value="Unassembled WGS sequence"/>
</dbReference>
<reference evidence="3 4" key="1">
    <citation type="journal article" date="2015" name="Stand. Genomic Sci.">
        <title>Genomic Encyclopedia of Bacterial and Archaeal Type Strains, Phase III: the genomes of soil and plant-associated and newly described type strains.</title>
        <authorList>
            <person name="Whitman W.B."/>
            <person name="Woyke T."/>
            <person name="Klenk H.P."/>
            <person name="Zhou Y."/>
            <person name="Lilburn T.G."/>
            <person name="Beck B.J."/>
            <person name="De Vos P."/>
            <person name="Vandamme P."/>
            <person name="Eisen J.A."/>
            <person name="Garrity G."/>
            <person name="Hugenholtz P."/>
            <person name="Kyrpides N.C."/>
        </authorList>
    </citation>
    <scope>NUCLEOTIDE SEQUENCE [LARGE SCALE GENOMIC DNA]</scope>
    <source>
        <strain evidence="3 4">CGMCC 1.10116</strain>
    </source>
</reference>
<evidence type="ECO:0000256" key="1">
    <source>
        <dbReference type="SAM" id="MobiDB-lite"/>
    </source>
</evidence>
<feature type="region of interest" description="Disordered" evidence="1">
    <location>
        <begin position="117"/>
        <end position="148"/>
    </location>
</feature>
<keyword evidence="2" id="KW-0812">Transmembrane</keyword>
<protein>
    <submittedName>
        <fullName evidence="3">Uncharacterized protein</fullName>
    </submittedName>
</protein>
<accession>A0A562QH78</accession>
<organism evidence="3 4">
    <name type="scientific">Halalkalibacter nanhaiisediminis</name>
    <dbReference type="NCBI Taxonomy" id="688079"/>
    <lineage>
        <taxon>Bacteria</taxon>
        <taxon>Bacillati</taxon>
        <taxon>Bacillota</taxon>
        <taxon>Bacilli</taxon>
        <taxon>Bacillales</taxon>
        <taxon>Bacillaceae</taxon>
        <taxon>Halalkalibacter</taxon>
    </lineage>
</organism>
<comment type="caution">
    <text evidence="3">The sequence shown here is derived from an EMBL/GenBank/DDBJ whole genome shotgun (WGS) entry which is preliminary data.</text>
</comment>
<dbReference type="OrthoDB" id="2740354at2"/>
<feature type="transmembrane region" description="Helical" evidence="2">
    <location>
        <begin position="63"/>
        <end position="80"/>
    </location>
</feature>